<dbReference type="OrthoDB" id="56516at2"/>
<feature type="transmembrane region" description="Helical" evidence="7">
    <location>
        <begin position="254"/>
        <end position="274"/>
    </location>
</feature>
<organism evidence="9 10">
    <name type="scientific">Bacillus weihaiensis</name>
    <dbReference type="NCBI Taxonomy" id="1547283"/>
    <lineage>
        <taxon>Bacteria</taxon>
        <taxon>Bacillati</taxon>
        <taxon>Bacillota</taxon>
        <taxon>Bacilli</taxon>
        <taxon>Bacillales</taxon>
        <taxon>Bacillaceae</taxon>
        <taxon>Bacillus</taxon>
    </lineage>
</organism>
<sequence length="412" mass="45705">MSKASVSEKKVQEQSYFHPSLIAMYIDTLVMSIGFYMLVPLLGVYFINHLNWSSTLTGMVLAISGLSQNGLRFFCGIIADRIGYKQAILLGVGIRVAGFILYGMVSHPIGFAMAAFISGLGGAFFHPASFGAYARITTEEMKSKIFSIRETLSNVGFILGPVIGMFLLQFDFRLVCFSSAFMFILAFLLSWFLLPVMKGEETKKQEFIPIVKQIMTNTEFLRFCLLIIGVWALNVQLYLSVPIQAEIIGVETDLIAYLYMTGAIFMVVCQIPLLQFLSNKIKQFDIMALGTMILGTSLLLFGFTQGFWSLLFAVLVFTLGQMLVTPTMNHLITSYSDSQSFATYFGFTGWSFAIAGFLGNSGGGFLHDVFDAQSGLSFIPWTVLFLLGCVISFIFYVNGRTKKKDQASTLNT</sequence>
<proteinExistence type="predicted"/>
<feature type="transmembrane region" description="Helical" evidence="7">
    <location>
        <begin position="52"/>
        <end position="75"/>
    </location>
</feature>
<feature type="transmembrane region" description="Helical" evidence="7">
    <location>
        <begin position="341"/>
        <end position="358"/>
    </location>
</feature>
<evidence type="ECO:0000256" key="5">
    <source>
        <dbReference type="ARBA" id="ARBA00022989"/>
    </source>
</evidence>
<evidence type="ECO:0000256" key="7">
    <source>
        <dbReference type="SAM" id="Phobius"/>
    </source>
</evidence>
<dbReference type="Gene3D" id="1.20.1250.20">
    <property type="entry name" value="MFS general substrate transporter like domains"/>
    <property type="match status" value="1"/>
</dbReference>
<dbReference type="PANTHER" id="PTHR23517">
    <property type="entry name" value="RESISTANCE PROTEIN MDTM, PUTATIVE-RELATED-RELATED"/>
    <property type="match status" value="1"/>
</dbReference>
<keyword evidence="4 7" id="KW-0812">Transmembrane</keyword>
<dbReference type="CDD" id="cd17329">
    <property type="entry name" value="MFS_MdtH_MDR_like"/>
    <property type="match status" value="1"/>
</dbReference>
<dbReference type="InterPro" id="IPR050171">
    <property type="entry name" value="MFS_Transporters"/>
</dbReference>
<name>A0A1L3MNL2_9BACI</name>
<dbReference type="STRING" id="1547283.A9C19_03700"/>
<evidence type="ECO:0000256" key="2">
    <source>
        <dbReference type="ARBA" id="ARBA00022448"/>
    </source>
</evidence>
<keyword evidence="2" id="KW-0813">Transport</keyword>
<evidence type="ECO:0000313" key="10">
    <source>
        <dbReference type="Proteomes" id="UP000181936"/>
    </source>
</evidence>
<feature type="transmembrane region" description="Helical" evidence="7">
    <location>
        <begin position="286"/>
        <end position="304"/>
    </location>
</feature>
<feature type="transmembrane region" description="Helical" evidence="7">
    <location>
        <begin position="111"/>
        <end position="134"/>
    </location>
</feature>
<dbReference type="GO" id="GO:0022857">
    <property type="term" value="F:transmembrane transporter activity"/>
    <property type="evidence" value="ECO:0007669"/>
    <property type="project" value="InterPro"/>
</dbReference>
<dbReference type="Proteomes" id="UP000181936">
    <property type="component" value="Chromosome"/>
</dbReference>
<gene>
    <name evidence="9" type="ORF">A9C19_03700</name>
</gene>
<evidence type="ECO:0000313" key="9">
    <source>
        <dbReference type="EMBL" id="APH03937.1"/>
    </source>
</evidence>
<reference evidence="9 10" key="1">
    <citation type="journal article" date="2016" name="Sci. Rep.">
        <title>Complete genome sequence and transcriptomic analysis of a novel marine strain Bacillus weihaiensis reveals the mechanism of brown algae degradation.</title>
        <authorList>
            <person name="Zhu Y."/>
            <person name="Chen P."/>
            <person name="Bao Y."/>
            <person name="Men Y."/>
            <person name="Zeng Y."/>
            <person name="Yang J."/>
            <person name="Sun J."/>
            <person name="Sun Y."/>
        </authorList>
    </citation>
    <scope>NUCLEOTIDE SEQUENCE [LARGE SCALE GENOMIC DNA]</scope>
    <source>
        <strain evidence="9 10">Alg07</strain>
    </source>
</reference>
<keyword evidence="5 7" id="KW-1133">Transmembrane helix</keyword>
<feature type="domain" description="Major facilitator superfamily (MFS) profile" evidence="8">
    <location>
        <begin position="20"/>
        <end position="400"/>
    </location>
</feature>
<dbReference type="PANTHER" id="PTHR23517:SF2">
    <property type="entry name" value="MULTIDRUG RESISTANCE PROTEIN MDTH"/>
    <property type="match status" value="1"/>
</dbReference>
<evidence type="ECO:0000259" key="8">
    <source>
        <dbReference type="PROSITE" id="PS50850"/>
    </source>
</evidence>
<dbReference type="GO" id="GO:0005886">
    <property type="term" value="C:plasma membrane"/>
    <property type="evidence" value="ECO:0007669"/>
    <property type="project" value="UniProtKB-SubCell"/>
</dbReference>
<dbReference type="InterPro" id="IPR011701">
    <property type="entry name" value="MFS"/>
</dbReference>
<evidence type="ECO:0000256" key="6">
    <source>
        <dbReference type="ARBA" id="ARBA00023136"/>
    </source>
</evidence>
<dbReference type="InterPro" id="IPR020846">
    <property type="entry name" value="MFS_dom"/>
</dbReference>
<comment type="subcellular location">
    <subcellularLocation>
        <location evidence="1">Cell membrane</location>
        <topology evidence="1">Multi-pass membrane protein</topology>
    </subcellularLocation>
</comment>
<dbReference type="KEGG" id="bwh:A9C19_03700"/>
<dbReference type="EMBL" id="CP016020">
    <property type="protein sequence ID" value="APH03937.1"/>
    <property type="molecule type" value="Genomic_DNA"/>
</dbReference>
<protein>
    <recommendedName>
        <fullName evidence="8">Major facilitator superfamily (MFS) profile domain-containing protein</fullName>
    </recommendedName>
</protein>
<evidence type="ECO:0000256" key="1">
    <source>
        <dbReference type="ARBA" id="ARBA00004651"/>
    </source>
</evidence>
<dbReference type="InterPro" id="IPR036259">
    <property type="entry name" value="MFS_trans_sf"/>
</dbReference>
<dbReference type="SUPFAM" id="SSF103473">
    <property type="entry name" value="MFS general substrate transporter"/>
    <property type="match status" value="1"/>
</dbReference>
<keyword evidence="10" id="KW-1185">Reference proteome</keyword>
<evidence type="ECO:0000256" key="4">
    <source>
        <dbReference type="ARBA" id="ARBA00022692"/>
    </source>
</evidence>
<dbReference type="PROSITE" id="PS50850">
    <property type="entry name" value="MFS"/>
    <property type="match status" value="1"/>
</dbReference>
<accession>A0A1L3MNL2</accession>
<keyword evidence="3" id="KW-1003">Cell membrane</keyword>
<evidence type="ECO:0000256" key="3">
    <source>
        <dbReference type="ARBA" id="ARBA00022475"/>
    </source>
</evidence>
<feature type="transmembrane region" description="Helical" evidence="7">
    <location>
        <begin position="87"/>
        <end position="105"/>
    </location>
</feature>
<feature type="transmembrane region" description="Helical" evidence="7">
    <location>
        <begin position="146"/>
        <end position="166"/>
    </location>
</feature>
<feature type="transmembrane region" description="Helical" evidence="7">
    <location>
        <begin position="310"/>
        <end position="329"/>
    </location>
</feature>
<feature type="transmembrane region" description="Helical" evidence="7">
    <location>
        <begin position="220"/>
        <end position="239"/>
    </location>
</feature>
<feature type="transmembrane region" description="Helical" evidence="7">
    <location>
        <begin position="172"/>
        <end position="194"/>
    </location>
</feature>
<dbReference type="RefSeq" id="WP_072578729.1">
    <property type="nucleotide sequence ID" value="NZ_CP016020.1"/>
</dbReference>
<feature type="transmembrane region" description="Helical" evidence="7">
    <location>
        <begin position="378"/>
        <end position="397"/>
    </location>
</feature>
<dbReference type="Pfam" id="PF07690">
    <property type="entry name" value="MFS_1"/>
    <property type="match status" value="1"/>
</dbReference>
<dbReference type="AlphaFoldDB" id="A0A1L3MNL2"/>
<keyword evidence="6 7" id="KW-0472">Membrane</keyword>
<feature type="transmembrane region" description="Helical" evidence="7">
    <location>
        <begin position="21"/>
        <end position="46"/>
    </location>
</feature>